<proteinExistence type="predicted"/>
<reference evidence="2" key="2">
    <citation type="submission" date="2023-11" db="UniProtKB">
        <authorList>
            <consortium name="WormBaseParasite"/>
        </authorList>
    </citation>
    <scope>IDENTIFICATION</scope>
</reference>
<sequence length="103" mass="11789">MTSPCAIRLFEMFCANTLHTRFREIMSSYFFIYIHKGNKLFSIFEEKLLLLTKTKCPASADKQQLISIALEVIIVAQVVNWCVETIDVSGEHHFSPRMTGTSN</sequence>
<reference evidence="1" key="1">
    <citation type="submission" date="2022-06" db="EMBL/GenBank/DDBJ databases">
        <authorList>
            <person name="Berger JAMES D."/>
            <person name="Berger JAMES D."/>
        </authorList>
    </citation>
    <scope>NUCLEOTIDE SEQUENCE [LARGE SCALE GENOMIC DNA]</scope>
</reference>
<accession>A0AA85J528</accession>
<evidence type="ECO:0000313" key="2">
    <source>
        <dbReference type="WBParaSite" id="TREG1_131220.1"/>
    </source>
</evidence>
<protein>
    <submittedName>
        <fullName evidence="2">Uncharacterized protein</fullName>
    </submittedName>
</protein>
<organism evidence="1 2">
    <name type="scientific">Trichobilharzia regenti</name>
    <name type="common">Nasal bird schistosome</name>
    <dbReference type="NCBI Taxonomy" id="157069"/>
    <lineage>
        <taxon>Eukaryota</taxon>
        <taxon>Metazoa</taxon>
        <taxon>Spiralia</taxon>
        <taxon>Lophotrochozoa</taxon>
        <taxon>Platyhelminthes</taxon>
        <taxon>Trematoda</taxon>
        <taxon>Digenea</taxon>
        <taxon>Strigeidida</taxon>
        <taxon>Schistosomatoidea</taxon>
        <taxon>Schistosomatidae</taxon>
        <taxon>Trichobilharzia</taxon>
    </lineage>
</organism>
<dbReference type="Proteomes" id="UP000050795">
    <property type="component" value="Unassembled WGS sequence"/>
</dbReference>
<keyword evidence="1" id="KW-1185">Reference proteome</keyword>
<dbReference type="WBParaSite" id="TREG1_131220.1">
    <property type="protein sequence ID" value="TREG1_131220.1"/>
    <property type="gene ID" value="TREG1_131220"/>
</dbReference>
<name>A0AA85J528_TRIRE</name>
<evidence type="ECO:0000313" key="1">
    <source>
        <dbReference type="Proteomes" id="UP000050795"/>
    </source>
</evidence>
<dbReference type="AlphaFoldDB" id="A0AA85J528"/>